<dbReference type="AlphaFoldDB" id="A0A4Y2VGS3"/>
<keyword evidence="2" id="KW-1185">Reference proteome</keyword>
<protein>
    <submittedName>
        <fullName evidence="1">Uncharacterized protein</fullName>
    </submittedName>
</protein>
<dbReference type="OrthoDB" id="10659869at2759"/>
<proteinExistence type="predicted"/>
<evidence type="ECO:0000313" key="1">
    <source>
        <dbReference type="EMBL" id="GBO24493.1"/>
    </source>
</evidence>
<name>A0A4Y2VGS3_ARAVE</name>
<accession>A0A4Y2VGS3</accession>
<reference evidence="1 2" key="1">
    <citation type="journal article" date="2019" name="Sci. Rep.">
        <title>Orb-weaving spider Araneus ventricosus genome elucidates the spidroin gene catalogue.</title>
        <authorList>
            <person name="Kono N."/>
            <person name="Nakamura H."/>
            <person name="Ohtoshi R."/>
            <person name="Moran D.A.P."/>
            <person name="Shinohara A."/>
            <person name="Yoshida Y."/>
            <person name="Fujiwara M."/>
            <person name="Mori M."/>
            <person name="Tomita M."/>
            <person name="Arakawa K."/>
        </authorList>
    </citation>
    <scope>NUCLEOTIDE SEQUENCE [LARGE SCALE GENOMIC DNA]</scope>
</reference>
<evidence type="ECO:0000313" key="2">
    <source>
        <dbReference type="Proteomes" id="UP000499080"/>
    </source>
</evidence>
<organism evidence="1 2">
    <name type="scientific">Araneus ventricosus</name>
    <name type="common">Orbweaver spider</name>
    <name type="synonym">Epeira ventricosa</name>
    <dbReference type="NCBI Taxonomy" id="182803"/>
    <lineage>
        <taxon>Eukaryota</taxon>
        <taxon>Metazoa</taxon>
        <taxon>Ecdysozoa</taxon>
        <taxon>Arthropoda</taxon>
        <taxon>Chelicerata</taxon>
        <taxon>Arachnida</taxon>
        <taxon>Araneae</taxon>
        <taxon>Araneomorphae</taxon>
        <taxon>Entelegynae</taxon>
        <taxon>Araneoidea</taxon>
        <taxon>Araneidae</taxon>
        <taxon>Araneus</taxon>
    </lineage>
</organism>
<dbReference type="EMBL" id="BGPR01047452">
    <property type="protein sequence ID" value="GBO24493.1"/>
    <property type="molecule type" value="Genomic_DNA"/>
</dbReference>
<gene>
    <name evidence="1" type="ORF">AVEN_87095_1</name>
</gene>
<sequence>MFVLWKTSNKHIIFDKEGSTIIHAILKYIRTFSGYFVITFYNQGKTLCSPYILSQLSCFETAVNKSIERINDLDYLFLPCFLSRSVCSERPRPRRSHLCPAPKGQSMLATKAAICVCGQLIVLCIGFMLASESKNSLHQGHEEERDSAHMLCLLWGILCGRRGIKT</sequence>
<comment type="caution">
    <text evidence="1">The sequence shown here is derived from an EMBL/GenBank/DDBJ whole genome shotgun (WGS) entry which is preliminary data.</text>
</comment>
<dbReference type="Proteomes" id="UP000499080">
    <property type="component" value="Unassembled WGS sequence"/>
</dbReference>